<evidence type="ECO:0000313" key="2">
    <source>
        <dbReference type="EMBL" id="GAB1288149.1"/>
    </source>
</evidence>
<comment type="caution">
    <text evidence="2">The sequence shown here is derived from an EMBL/GenBank/DDBJ whole genome shotgun (WGS) entry which is preliminary data.</text>
</comment>
<proteinExistence type="predicted"/>
<dbReference type="EMBL" id="BAAFST010000003">
    <property type="protein sequence ID" value="GAB1288149.1"/>
    <property type="molecule type" value="Genomic_DNA"/>
</dbReference>
<dbReference type="InterPro" id="IPR041340">
    <property type="entry name" value="PIK3AP1_TIR"/>
</dbReference>
<dbReference type="InterPro" id="IPR035897">
    <property type="entry name" value="Toll_tir_struct_dom_sf"/>
</dbReference>
<dbReference type="PANTHER" id="PTHR16267">
    <property type="entry name" value="BANK1/PIK3AP1 FAMILY MEMBER"/>
    <property type="match status" value="1"/>
</dbReference>
<organism evidence="2 3">
    <name type="scientific">Apodemus speciosus</name>
    <name type="common">Large Japanese field mouse</name>
    <dbReference type="NCBI Taxonomy" id="105296"/>
    <lineage>
        <taxon>Eukaryota</taxon>
        <taxon>Metazoa</taxon>
        <taxon>Chordata</taxon>
        <taxon>Craniata</taxon>
        <taxon>Vertebrata</taxon>
        <taxon>Euteleostomi</taxon>
        <taxon>Mammalia</taxon>
        <taxon>Eutheria</taxon>
        <taxon>Euarchontoglires</taxon>
        <taxon>Glires</taxon>
        <taxon>Rodentia</taxon>
        <taxon>Myomorpha</taxon>
        <taxon>Muroidea</taxon>
        <taxon>Muridae</taxon>
        <taxon>Murinae</taxon>
        <taxon>Apodemus</taxon>
    </lineage>
</organism>
<sequence>MRNAKDILLLHEEDAEEWALYLREIFMHVVEREAILLYPLHNLTSKKSQFLEKISTEQEPNDYISVIRQILDQEF</sequence>
<dbReference type="Gene3D" id="3.40.50.10140">
    <property type="entry name" value="Toll/interleukin-1 receptor homology (TIR) domain"/>
    <property type="match status" value="1"/>
</dbReference>
<dbReference type="Pfam" id="PF18567">
    <property type="entry name" value="TIR_3"/>
    <property type="match status" value="1"/>
</dbReference>
<dbReference type="Proteomes" id="UP001623349">
    <property type="component" value="Unassembled WGS sequence"/>
</dbReference>
<evidence type="ECO:0000313" key="3">
    <source>
        <dbReference type="Proteomes" id="UP001623349"/>
    </source>
</evidence>
<evidence type="ECO:0000259" key="1">
    <source>
        <dbReference type="Pfam" id="PF18567"/>
    </source>
</evidence>
<dbReference type="InterPro" id="IPR052446">
    <property type="entry name" value="B-cell_PI3K-Signaling_Adptrs"/>
</dbReference>
<feature type="domain" description="PIK3AP1 Toll/interleukin-1 receptor" evidence="1">
    <location>
        <begin position="6"/>
        <end position="50"/>
    </location>
</feature>
<keyword evidence="3" id="KW-1185">Reference proteome</keyword>
<protein>
    <submittedName>
        <fullName evidence="2">B-cell scaffold protein with ankyrin repeats</fullName>
    </submittedName>
</protein>
<accession>A0ABQ0EM31</accession>
<name>A0ABQ0EM31_APOSI</name>
<gene>
    <name evidence="2" type="ORF">APTSU1_000337900</name>
</gene>
<reference evidence="2 3" key="1">
    <citation type="submission" date="2024-08" db="EMBL/GenBank/DDBJ databases">
        <title>The draft genome of Apodemus speciosus.</title>
        <authorList>
            <person name="Nabeshima K."/>
            <person name="Suzuki S."/>
            <person name="Onuma M."/>
        </authorList>
    </citation>
    <scope>NUCLEOTIDE SEQUENCE [LARGE SCALE GENOMIC DNA]</scope>
    <source>
        <strain evidence="2">IB14-021</strain>
    </source>
</reference>
<dbReference type="PANTHER" id="PTHR16267:SF13">
    <property type="entry name" value="B-CELL SCAFFOLD PROTEIN WITH ANKYRIN REPEATS"/>
    <property type="match status" value="1"/>
</dbReference>